<dbReference type="Proteomes" id="UP000176260">
    <property type="component" value="Unassembled WGS sequence"/>
</dbReference>
<dbReference type="AlphaFoldDB" id="A0A1G1XSR7"/>
<protein>
    <submittedName>
        <fullName evidence="1">Uncharacterized protein</fullName>
    </submittedName>
</protein>
<gene>
    <name evidence="1" type="ORF">A2Y67_03430</name>
</gene>
<organism evidence="1 2">
    <name type="scientific">Candidatus Buchananbacteria bacterium RBG_13_39_9</name>
    <dbReference type="NCBI Taxonomy" id="1797531"/>
    <lineage>
        <taxon>Bacteria</taxon>
        <taxon>Candidatus Buchananiibacteriota</taxon>
    </lineage>
</organism>
<reference evidence="1 2" key="1">
    <citation type="journal article" date="2016" name="Nat. Commun.">
        <title>Thousands of microbial genomes shed light on interconnected biogeochemical processes in an aquifer system.</title>
        <authorList>
            <person name="Anantharaman K."/>
            <person name="Brown C.T."/>
            <person name="Hug L.A."/>
            <person name="Sharon I."/>
            <person name="Castelle C.J."/>
            <person name="Probst A.J."/>
            <person name="Thomas B.C."/>
            <person name="Singh A."/>
            <person name="Wilkins M.J."/>
            <person name="Karaoz U."/>
            <person name="Brodie E.L."/>
            <person name="Williams K.H."/>
            <person name="Hubbard S.S."/>
            <person name="Banfield J.F."/>
        </authorList>
    </citation>
    <scope>NUCLEOTIDE SEQUENCE [LARGE SCALE GENOMIC DNA]</scope>
</reference>
<comment type="caution">
    <text evidence="1">The sequence shown here is derived from an EMBL/GenBank/DDBJ whole genome shotgun (WGS) entry which is preliminary data.</text>
</comment>
<proteinExistence type="predicted"/>
<name>A0A1G1XSR7_9BACT</name>
<dbReference type="EMBL" id="MHIA01000002">
    <property type="protein sequence ID" value="OGY43012.1"/>
    <property type="molecule type" value="Genomic_DNA"/>
</dbReference>
<sequence length="288" mass="33243">MKKDSQSKNKETRKAYALWRKVTEQLRSGGLSPGKVSAVLDALIADDHIYSGVSVRIDPALLMNAFKIPVFTPEDTERIFKVKFTEAQKKKLHGLTQRLFLDLLADAVQNGRFSLKELNSQRAYIVIDPPGLSFRDMIENVGVSAFDRGQFTHHYWFEEEKFYYAERTRAGVALRFAQDHNLFWNRSLPEQNQALVQYSMEKSMDFTDLPLLCEELVGWLVFPNARTEEYRFYRTYFRTASQCKNGHHVVIGSCGAGGITIQPKEDWSREKVSVYPLSISRNHKLYLD</sequence>
<accession>A0A1G1XSR7</accession>
<evidence type="ECO:0000313" key="1">
    <source>
        <dbReference type="EMBL" id="OGY43012.1"/>
    </source>
</evidence>
<evidence type="ECO:0000313" key="2">
    <source>
        <dbReference type="Proteomes" id="UP000176260"/>
    </source>
</evidence>